<sequence length="153" mass="17742">MKFSCVIFICPLVIASVMAMVQFSRTTFTSCDPDEWVMTNTTLEWSNNTKMITCNITYKEADNRIIYRIHIMIGGCKNRTACTEEPTIWVEDINCNAQNLTESDMDACIIANELGKLEKQEEWLKLRYGLVDGEFLYKLMFCINFDDIDLFLN</sequence>
<feature type="non-terminal residue" evidence="2">
    <location>
        <position position="153"/>
    </location>
</feature>
<evidence type="ECO:0000313" key="3">
    <source>
        <dbReference type="Proteomes" id="UP000310200"/>
    </source>
</evidence>
<name>A0A4S2KVF0_9HYME</name>
<feature type="chain" id="PRO_5020402330" evidence="1">
    <location>
        <begin position="20"/>
        <end position="153"/>
    </location>
</feature>
<evidence type="ECO:0000313" key="2">
    <source>
        <dbReference type="EMBL" id="TGZ52088.1"/>
    </source>
</evidence>
<dbReference type="Proteomes" id="UP000310200">
    <property type="component" value="Unassembled WGS sequence"/>
</dbReference>
<comment type="caution">
    <text evidence="2">The sequence shown here is derived from an EMBL/GenBank/DDBJ whole genome shotgun (WGS) entry which is preliminary data.</text>
</comment>
<proteinExistence type="predicted"/>
<organism evidence="2 3">
    <name type="scientific">Temnothorax longispinosus</name>
    <dbReference type="NCBI Taxonomy" id="300112"/>
    <lineage>
        <taxon>Eukaryota</taxon>
        <taxon>Metazoa</taxon>
        <taxon>Ecdysozoa</taxon>
        <taxon>Arthropoda</taxon>
        <taxon>Hexapoda</taxon>
        <taxon>Insecta</taxon>
        <taxon>Pterygota</taxon>
        <taxon>Neoptera</taxon>
        <taxon>Endopterygota</taxon>
        <taxon>Hymenoptera</taxon>
        <taxon>Apocrita</taxon>
        <taxon>Aculeata</taxon>
        <taxon>Formicoidea</taxon>
        <taxon>Formicidae</taxon>
        <taxon>Myrmicinae</taxon>
        <taxon>Temnothorax</taxon>
    </lineage>
</organism>
<reference evidence="2 3" key="1">
    <citation type="journal article" date="2019" name="Philos. Trans. R. Soc. Lond., B, Biol. Sci.">
        <title>Ant behaviour and brain gene expression of defending hosts depend on the ecological success of the intruding social parasite.</title>
        <authorList>
            <person name="Kaur R."/>
            <person name="Stoldt M."/>
            <person name="Jongepier E."/>
            <person name="Feldmeyer B."/>
            <person name="Menzel F."/>
            <person name="Bornberg-Bauer E."/>
            <person name="Foitzik S."/>
        </authorList>
    </citation>
    <scope>NUCLEOTIDE SEQUENCE [LARGE SCALE GENOMIC DNA]</scope>
    <source>
        <tissue evidence="2">Whole body</tissue>
    </source>
</reference>
<accession>A0A4S2KVF0</accession>
<keyword evidence="1" id="KW-0732">Signal</keyword>
<feature type="signal peptide" evidence="1">
    <location>
        <begin position="1"/>
        <end position="19"/>
    </location>
</feature>
<dbReference type="EMBL" id="QBLH01001375">
    <property type="protein sequence ID" value="TGZ52088.1"/>
    <property type="molecule type" value="Genomic_DNA"/>
</dbReference>
<dbReference type="AlphaFoldDB" id="A0A4S2KVF0"/>
<protein>
    <submittedName>
        <fullName evidence="2">Uncharacterized protein</fullName>
    </submittedName>
</protein>
<evidence type="ECO:0000256" key="1">
    <source>
        <dbReference type="SAM" id="SignalP"/>
    </source>
</evidence>
<gene>
    <name evidence="2" type="ORF">DBV15_12306</name>
</gene>
<keyword evidence="3" id="KW-1185">Reference proteome</keyword>